<dbReference type="RefSeq" id="WP_129348648.1">
    <property type="nucleotide sequence ID" value="NZ_CP012670.1"/>
</dbReference>
<dbReference type="OrthoDB" id="5490292at2"/>
<reference evidence="1 2" key="1">
    <citation type="submission" date="2015-09" db="EMBL/GenBank/DDBJ databases">
        <title>Sorangium comparison.</title>
        <authorList>
            <person name="Zaburannyi N."/>
            <person name="Bunk B."/>
            <person name="Overmann J."/>
            <person name="Mueller R."/>
        </authorList>
    </citation>
    <scope>NUCLEOTIDE SEQUENCE [LARGE SCALE GENOMIC DNA]</scope>
    <source>
        <strain evidence="1 2">So ceGT47</strain>
    </source>
</reference>
<accession>A0A4P2Q395</accession>
<sequence length="353" mass="38436">MKPGPYFFAWCDEAERIDAFAAALPALVARGSSISVRMGSDVDRTVNFVDEAVAMMRAHFGHTDTETCFDMELDDRRILCGHYRCFTDKSERLKPRGPIHLVSADVADILPLEMYLALGSGPRSVEAEAELTWHIVLDDLEDLLLRLCAPDATGRVSTGGCTSAWTWLAPVSMCATYHADARDIARDLALSWVSLHDGESVSRIAGLSTEALRARVDAAPAGARVVPTDKSGRSIPLSRETVLKALGLPGSALIEALIAAADVPDEAWRAAEPRAEEIHNLTVQARARGESFTRGGGSLAWVEMTGEHVYFLVDHAPFHVRRLPNGGIVLATHPYRTLWPLWADALFALGLMP</sequence>
<evidence type="ECO:0000313" key="1">
    <source>
        <dbReference type="EMBL" id="AUX23466.1"/>
    </source>
</evidence>
<protein>
    <submittedName>
        <fullName evidence="1">Uncharacterized protein</fullName>
    </submittedName>
</protein>
<dbReference type="Proteomes" id="UP000295781">
    <property type="component" value="Chromosome"/>
</dbReference>
<evidence type="ECO:0000313" key="2">
    <source>
        <dbReference type="Proteomes" id="UP000295781"/>
    </source>
</evidence>
<dbReference type="EMBL" id="CP012670">
    <property type="protein sequence ID" value="AUX23466.1"/>
    <property type="molecule type" value="Genomic_DNA"/>
</dbReference>
<name>A0A4P2Q395_SORCE</name>
<gene>
    <name evidence="1" type="ORF">SOCEGT47_039920</name>
</gene>
<organism evidence="1 2">
    <name type="scientific">Sorangium cellulosum</name>
    <name type="common">Polyangium cellulosum</name>
    <dbReference type="NCBI Taxonomy" id="56"/>
    <lineage>
        <taxon>Bacteria</taxon>
        <taxon>Pseudomonadati</taxon>
        <taxon>Myxococcota</taxon>
        <taxon>Polyangia</taxon>
        <taxon>Polyangiales</taxon>
        <taxon>Polyangiaceae</taxon>
        <taxon>Sorangium</taxon>
    </lineage>
</organism>
<dbReference type="AlphaFoldDB" id="A0A4P2Q395"/>
<proteinExistence type="predicted"/>